<dbReference type="FunFam" id="3.40.50.1000:FF:000018">
    <property type="entry name" value="Calcium-transporting ATPase"/>
    <property type="match status" value="1"/>
</dbReference>
<dbReference type="InterPro" id="IPR023214">
    <property type="entry name" value="HAD_sf"/>
</dbReference>
<gene>
    <name evidence="20" type="primary">ACA10_1</name>
    <name evidence="20" type="ORF">HK099_001896</name>
</gene>
<keyword evidence="13" id="KW-0406">Ion transport</keyword>
<dbReference type="PRINTS" id="PR00119">
    <property type="entry name" value="CATATPASE"/>
</dbReference>
<accession>A0AAD5U4T6</accession>
<evidence type="ECO:0000256" key="15">
    <source>
        <dbReference type="ARBA" id="ARBA00067965"/>
    </source>
</evidence>
<keyword evidence="14 16" id="KW-0472">Membrane</keyword>
<dbReference type="Pfam" id="PF00690">
    <property type="entry name" value="Cation_ATPase_N"/>
    <property type="match status" value="1"/>
</dbReference>
<dbReference type="PANTHER" id="PTHR24093:SF369">
    <property type="entry name" value="CALCIUM-TRANSPORTING ATPASE"/>
    <property type="match status" value="1"/>
</dbReference>
<dbReference type="InterPro" id="IPR059000">
    <property type="entry name" value="ATPase_P-type_domA"/>
</dbReference>
<evidence type="ECO:0000256" key="12">
    <source>
        <dbReference type="ARBA" id="ARBA00022989"/>
    </source>
</evidence>
<evidence type="ECO:0000259" key="17">
    <source>
        <dbReference type="Pfam" id="PF00122"/>
    </source>
</evidence>
<dbReference type="InterPro" id="IPR023298">
    <property type="entry name" value="ATPase_P-typ_TM_dom_sf"/>
</dbReference>
<dbReference type="Gene3D" id="1.20.1110.10">
    <property type="entry name" value="Calcium-transporting ATPase, transmembrane domain"/>
    <property type="match status" value="1"/>
</dbReference>
<dbReference type="InterPro" id="IPR008250">
    <property type="entry name" value="ATPase_P-typ_transduc_dom_A_sf"/>
</dbReference>
<evidence type="ECO:0000256" key="11">
    <source>
        <dbReference type="ARBA" id="ARBA00022967"/>
    </source>
</evidence>
<dbReference type="SUPFAM" id="SSF56784">
    <property type="entry name" value="HAD-like"/>
    <property type="match status" value="1"/>
</dbReference>
<feature type="transmembrane region" description="Helical" evidence="16">
    <location>
        <begin position="325"/>
        <end position="353"/>
    </location>
</feature>
<dbReference type="Proteomes" id="UP001211065">
    <property type="component" value="Unassembled WGS sequence"/>
</dbReference>
<keyword evidence="3" id="KW-0813">Transport</keyword>
<keyword evidence="7" id="KW-0547">Nucleotide-binding</keyword>
<keyword evidence="12 16" id="KW-1133">Transmembrane helix</keyword>
<feature type="non-terminal residue" evidence="20">
    <location>
        <position position="1094"/>
    </location>
</feature>
<evidence type="ECO:0000256" key="16">
    <source>
        <dbReference type="SAM" id="Phobius"/>
    </source>
</evidence>
<feature type="transmembrane region" description="Helical" evidence="16">
    <location>
        <begin position="131"/>
        <end position="152"/>
    </location>
</feature>
<dbReference type="NCBIfam" id="TIGR01494">
    <property type="entry name" value="ATPase_P-type"/>
    <property type="match status" value="2"/>
</dbReference>
<dbReference type="GO" id="GO:0016887">
    <property type="term" value="F:ATP hydrolysis activity"/>
    <property type="evidence" value="ECO:0007669"/>
    <property type="project" value="InterPro"/>
</dbReference>
<proteinExistence type="predicted"/>
<comment type="caution">
    <text evidence="20">The sequence shown here is derived from an EMBL/GenBank/DDBJ whole genome shotgun (WGS) entry which is preliminary data.</text>
</comment>
<keyword evidence="21" id="KW-1185">Reference proteome</keyword>
<protein>
    <recommendedName>
        <fullName evidence="15">Calcium-transporting ATPase 2</fullName>
        <ecNumber evidence="2">7.2.2.10</ecNumber>
    </recommendedName>
</protein>
<dbReference type="GO" id="GO:0012505">
    <property type="term" value="C:endomembrane system"/>
    <property type="evidence" value="ECO:0007669"/>
    <property type="project" value="UniProtKB-SubCell"/>
</dbReference>
<feature type="transmembrane region" description="Helical" evidence="16">
    <location>
        <begin position="780"/>
        <end position="800"/>
    </location>
</feature>
<keyword evidence="9" id="KW-0067">ATP-binding</keyword>
<dbReference type="Gene3D" id="3.40.1110.10">
    <property type="entry name" value="Calcium-transporting ATPase, cytoplasmic domain N"/>
    <property type="match status" value="1"/>
</dbReference>
<dbReference type="InterPro" id="IPR004014">
    <property type="entry name" value="ATPase_P-typ_cation-transptr_N"/>
</dbReference>
<dbReference type="SFLD" id="SFLDG00002">
    <property type="entry name" value="C1.7:_P-type_atpase_like"/>
    <property type="match status" value="1"/>
</dbReference>
<dbReference type="Pfam" id="PF13246">
    <property type="entry name" value="Cation_ATPase"/>
    <property type="match status" value="1"/>
</dbReference>
<dbReference type="Pfam" id="PF08282">
    <property type="entry name" value="Hydrolase_3"/>
    <property type="match status" value="1"/>
</dbReference>
<feature type="transmembrane region" description="Helical" evidence="16">
    <location>
        <begin position="812"/>
        <end position="835"/>
    </location>
</feature>
<reference evidence="20" key="1">
    <citation type="submission" date="2020-05" db="EMBL/GenBank/DDBJ databases">
        <title>Phylogenomic resolution of chytrid fungi.</title>
        <authorList>
            <person name="Stajich J.E."/>
            <person name="Amses K."/>
            <person name="Simmons R."/>
            <person name="Seto K."/>
            <person name="Myers J."/>
            <person name="Bonds A."/>
            <person name="Quandt C.A."/>
            <person name="Barry K."/>
            <person name="Liu P."/>
            <person name="Grigoriev I."/>
            <person name="Longcore J.E."/>
            <person name="James T.Y."/>
        </authorList>
    </citation>
    <scope>NUCLEOTIDE SEQUENCE</scope>
    <source>
        <strain evidence="20">JEL0476</strain>
    </source>
</reference>
<feature type="domain" description="P-type ATPase A" evidence="17">
    <location>
        <begin position="174"/>
        <end position="269"/>
    </location>
</feature>
<keyword evidence="5 16" id="KW-0812">Transmembrane</keyword>
<name>A0AAD5U4T6_9FUNG</name>
<evidence type="ECO:0000256" key="2">
    <source>
        <dbReference type="ARBA" id="ARBA00012790"/>
    </source>
</evidence>
<dbReference type="GO" id="GO:0005886">
    <property type="term" value="C:plasma membrane"/>
    <property type="evidence" value="ECO:0007669"/>
    <property type="project" value="TreeGrafter"/>
</dbReference>
<dbReference type="SUPFAM" id="SSF81665">
    <property type="entry name" value="Calcium ATPase, transmembrane domain M"/>
    <property type="match status" value="1"/>
</dbReference>
<dbReference type="SFLD" id="SFLDS00003">
    <property type="entry name" value="Haloacid_Dehalogenase"/>
    <property type="match status" value="1"/>
</dbReference>
<evidence type="ECO:0000256" key="8">
    <source>
        <dbReference type="ARBA" id="ARBA00022837"/>
    </source>
</evidence>
<evidence type="ECO:0000313" key="20">
    <source>
        <dbReference type="EMBL" id="KAJ3222791.1"/>
    </source>
</evidence>
<feature type="domain" description="Cation-transporting P-type ATPase C-terminal" evidence="18">
    <location>
        <begin position="809"/>
        <end position="920"/>
    </location>
</feature>
<dbReference type="GO" id="GO:0005388">
    <property type="term" value="F:P-type calcium transporter activity"/>
    <property type="evidence" value="ECO:0007669"/>
    <property type="project" value="UniProtKB-EC"/>
</dbReference>
<evidence type="ECO:0000313" key="21">
    <source>
        <dbReference type="Proteomes" id="UP001211065"/>
    </source>
</evidence>
<evidence type="ECO:0000256" key="1">
    <source>
        <dbReference type="ARBA" id="ARBA00004127"/>
    </source>
</evidence>
<dbReference type="SUPFAM" id="SSF81653">
    <property type="entry name" value="Calcium ATPase, transduction domain A"/>
    <property type="match status" value="1"/>
</dbReference>
<dbReference type="PROSITE" id="PS00154">
    <property type="entry name" value="ATPASE_E1_E2"/>
    <property type="match status" value="1"/>
</dbReference>
<dbReference type="Gene3D" id="3.40.50.1000">
    <property type="entry name" value="HAD superfamily/HAD-like"/>
    <property type="match status" value="1"/>
</dbReference>
<dbReference type="InterPro" id="IPR006408">
    <property type="entry name" value="P-type_ATPase_IIB"/>
</dbReference>
<feature type="domain" description="Cation-transporting P-type ATPase N-terminal" evidence="19">
    <location>
        <begin position="70"/>
        <end position="116"/>
    </location>
</feature>
<evidence type="ECO:0000256" key="5">
    <source>
        <dbReference type="ARBA" id="ARBA00022692"/>
    </source>
</evidence>
<dbReference type="InterPro" id="IPR023299">
    <property type="entry name" value="ATPase_P-typ_cyto_dom_N"/>
</dbReference>
<dbReference type="GO" id="GO:0005524">
    <property type="term" value="F:ATP binding"/>
    <property type="evidence" value="ECO:0007669"/>
    <property type="project" value="UniProtKB-KW"/>
</dbReference>
<feature type="transmembrane region" description="Helical" evidence="16">
    <location>
        <begin position="291"/>
        <end position="313"/>
    </location>
</feature>
<dbReference type="PRINTS" id="PR00121">
    <property type="entry name" value="NAKATPASE"/>
</dbReference>
<dbReference type="InterPro" id="IPR036412">
    <property type="entry name" value="HAD-like_sf"/>
</dbReference>
<dbReference type="GO" id="GO:0046872">
    <property type="term" value="F:metal ion binding"/>
    <property type="evidence" value="ECO:0007669"/>
    <property type="project" value="UniProtKB-KW"/>
</dbReference>
<dbReference type="NCBIfam" id="TIGR01517">
    <property type="entry name" value="ATPase-IIB_Ca"/>
    <property type="match status" value="1"/>
</dbReference>
<evidence type="ECO:0000256" key="10">
    <source>
        <dbReference type="ARBA" id="ARBA00022842"/>
    </source>
</evidence>
<keyword evidence="10" id="KW-0460">Magnesium</keyword>
<evidence type="ECO:0000256" key="7">
    <source>
        <dbReference type="ARBA" id="ARBA00022741"/>
    </source>
</evidence>
<dbReference type="SUPFAM" id="SSF81660">
    <property type="entry name" value="Metal cation-transporting ATPase, ATP-binding domain N"/>
    <property type="match status" value="1"/>
</dbReference>
<dbReference type="PANTHER" id="PTHR24093">
    <property type="entry name" value="CATION TRANSPORTING ATPASE"/>
    <property type="match status" value="1"/>
</dbReference>
<feature type="transmembrane region" description="Helical" evidence="16">
    <location>
        <begin position="940"/>
        <end position="960"/>
    </location>
</feature>
<dbReference type="Pfam" id="PF00689">
    <property type="entry name" value="Cation_ATPase_C"/>
    <property type="match status" value="1"/>
</dbReference>
<evidence type="ECO:0000256" key="9">
    <source>
        <dbReference type="ARBA" id="ARBA00022840"/>
    </source>
</evidence>
<keyword evidence="6" id="KW-0479">Metal-binding</keyword>
<dbReference type="AlphaFoldDB" id="A0AAD5U4T6"/>
<sequence length="1094" mass="119648">MSFTLEPKELVEFVEPKSPQKLIDFGGVEEVARALKSDLINGLSTTSNQVAIDLKSNDTNVKTEPTATTTENQFAERIHYYGLNVLPPPKSKSFLDFSWEALGDRTLQILVGAAIVEIAIGIYKMKDDGPAGLIDGFAIVFAVVVVVLVTAGNDYRKQSQFRQLSEFSKGLAFTKVIRDGQTIQVKNAEILVGDVVVIDTGDILAADGIFISGSHLKIDESSLTGETNMIVKDASKDPYLLSGTKVVNGVGKMLVIGTGENSVNGRIMMTLSVEIEATPLQKKLDSLANQIGKFGLGSAVLMVVVLVIVYFAISRNSTSVIIKHMINVGISAITLVVVAIPEGLPLAVTIALAHATLRMLKDNNLVRHLSACETMGNATTICSDKTGTLTLNQMTVVKGLVFETDFTLANKKEIFESKLLSSRSEAHKKSLLNLFANSLNVNSSADETEASDGKINFVGSKTDIALLNLTKDIGYEYKKDRVNTTVLEMLPFSSENKKMTTTVKLLGNDIHESLKVDKSITGDIFIYSKGASEIVLSQCDKYIDANGELKTITEEKFEVFKNLIDDYAKQALRTIAIGFKPLTNVSEKDFIVLETEEEVVKEDRSKEGCVLLGIVGIEDPVRPEVPDAVKSCQKAGVLVRMVTGDNKVTAKSIAKQCGILTEDGVVMEGPEFRKLSQSAMDALVPNLQVLARSSPMDKQILVNCLKRIGETVAVTGDGTNDAPALKSADVGFAMGIAGTEVAKEACDIVLLDDNFASLVKAVIWGRSVYDSVRKFLQFQLTVNVTAVVVTIFTAIISTVISPDHVPNPALSAIQLLWVNLIMDTFAALALATDVPTPELLNRKPAKKSDPLINSDMWSQIIGQAVYQIVVVFVIYLKPEAIFSVPEVEKGKNLHLFRDTTVFNVFVLFQLFNEINSRSITKVLIVQLGRSVFHLNQGLGVQNWLICVAFGFGSIPVGFLLRLIPSRQPTDEEILRAAEAEVQDDVYELQRVVIKNIETENGRPLTTRERQLWSKAIRKTATQLRVVEAFKSNSRDAFQEGVIVGAQAALKARAIEDQGEDVTLERSYSRGKELWNKAGTVRRQVGVVRAFRRFR</sequence>
<dbReference type="InterPro" id="IPR006068">
    <property type="entry name" value="ATPase_P-typ_cation-transptr_C"/>
</dbReference>
<dbReference type="InterPro" id="IPR001757">
    <property type="entry name" value="P_typ_ATPase"/>
</dbReference>
<keyword evidence="11" id="KW-1278">Translocase</keyword>
<evidence type="ECO:0000256" key="4">
    <source>
        <dbReference type="ARBA" id="ARBA00022568"/>
    </source>
</evidence>
<dbReference type="EMBL" id="JADGJW010000159">
    <property type="protein sequence ID" value="KAJ3222791.1"/>
    <property type="molecule type" value="Genomic_DNA"/>
</dbReference>
<dbReference type="EC" id="7.2.2.10" evidence="2"/>
<comment type="subcellular location">
    <subcellularLocation>
        <location evidence="1">Endomembrane system</location>
        <topology evidence="1">Multi-pass membrane protein</topology>
    </subcellularLocation>
</comment>
<evidence type="ECO:0000256" key="13">
    <source>
        <dbReference type="ARBA" id="ARBA00023065"/>
    </source>
</evidence>
<evidence type="ECO:0000259" key="19">
    <source>
        <dbReference type="Pfam" id="PF00690"/>
    </source>
</evidence>
<keyword evidence="4" id="KW-0109">Calcium transport</keyword>
<dbReference type="Pfam" id="PF00122">
    <property type="entry name" value="E1-E2_ATPase"/>
    <property type="match status" value="1"/>
</dbReference>
<evidence type="ECO:0000256" key="6">
    <source>
        <dbReference type="ARBA" id="ARBA00022723"/>
    </source>
</evidence>
<dbReference type="InterPro" id="IPR044492">
    <property type="entry name" value="P_typ_ATPase_HD_dom"/>
</dbReference>
<dbReference type="GO" id="GO:0006874">
    <property type="term" value="P:intracellular calcium ion homeostasis"/>
    <property type="evidence" value="ECO:0007669"/>
    <property type="project" value="TreeGrafter"/>
</dbReference>
<keyword evidence="8" id="KW-0106">Calcium</keyword>
<organism evidence="20 21">
    <name type="scientific">Clydaea vesicula</name>
    <dbReference type="NCBI Taxonomy" id="447962"/>
    <lineage>
        <taxon>Eukaryota</taxon>
        <taxon>Fungi</taxon>
        <taxon>Fungi incertae sedis</taxon>
        <taxon>Chytridiomycota</taxon>
        <taxon>Chytridiomycota incertae sedis</taxon>
        <taxon>Chytridiomycetes</taxon>
        <taxon>Lobulomycetales</taxon>
        <taxon>Lobulomycetaceae</taxon>
        <taxon>Clydaea</taxon>
    </lineage>
</organism>
<dbReference type="Gene3D" id="2.70.150.10">
    <property type="entry name" value="Calcium-transporting ATPase, cytoplasmic transduction domain A"/>
    <property type="match status" value="1"/>
</dbReference>
<evidence type="ECO:0000256" key="14">
    <source>
        <dbReference type="ARBA" id="ARBA00023136"/>
    </source>
</evidence>
<evidence type="ECO:0000259" key="18">
    <source>
        <dbReference type="Pfam" id="PF00689"/>
    </source>
</evidence>
<dbReference type="InterPro" id="IPR018303">
    <property type="entry name" value="ATPase_P-typ_P_site"/>
</dbReference>
<evidence type="ECO:0000256" key="3">
    <source>
        <dbReference type="ARBA" id="ARBA00022448"/>
    </source>
</evidence>
<dbReference type="SFLD" id="SFLDF00027">
    <property type="entry name" value="p-type_atpase"/>
    <property type="match status" value="1"/>
</dbReference>